<comment type="caution">
    <text evidence="1">The sequence shown here is derived from an EMBL/GenBank/DDBJ whole genome shotgun (WGS) entry which is preliminary data.</text>
</comment>
<protein>
    <submittedName>
        <fullName evidence="1">Uncharacterized protein</fullName>
    </submittedName>
</protein>
<keyword evidence="2" id="KW-1185">Reference proteome</keyword>
<reference evidence="1" key="1">
    <citation type="journal article" date="2023" name="G3 (Bethesda)">
        <title>Whole genome assemblies of Zophobas morio and Tenebrio molitor.</title>
        <authorList>
            <person name="Kaur S."/>
            <person name="Stinson S.A."/>
            <person name="diCenzo G.C."/>
        </authorList>
    </citation>
    <scope>NUCLEOTIDE SEQUENCE</scope>
    <source>
        <strain evidence="1">QUZm001</strain>
    </source>
</reference>
<evidence type="ECO:0000313" key="1">
    <source>
        <dbReference type="EMBL" id="KAJ3646619.1"/>
    </source>
</evidence>
<name>A0AA38I4M9_9CUCU</name>
<dbReference type="EMBL" id="JALNTZ010000007">
    <property type="protein sequence ID" value="KAJ3646619.1"/>
    <property type="molecule type" value="Genomic_DNA"/>
</dbReference>
<dbReference type="AlphaFoldDB" id="A0AA38I4M9"/>
<organism evidence="1 2">
    <name type="scientific">Zophobas morio</name>
    <dbReference type="NCBI Taxonomy" id="2755281"/>
    <lineage>
        <taxon>Eukaryota</taxon>
        <taxon>Metazoa</taxon>
        <taxon>Ecdysozoa</taxon>
        <taxon>Arthropoda</taxon>
        <taxon>Hexapoda</taxon>
        <taxon>Insecta</taxon>
        <taxon>Pterygota</taxon>
        <taxon>Neoptera</taxon>
        <taxon>Endopterygota</taxon>
        <taxon>Coleoptera</taxon>
        <taxon>Polyphaga</taxon>
        <taxon>Cucujiformia</taxon>
        <taxon>Tenebrionidae</taxon>
        <taxon>Zophobas</taxon>
    </lineage>
</organism>
<proteinExistence type="predicted"/>
<gene>
    <name evidence="1" type="ORF">Zmor_024198</name>
</gene>
<sequence>MGQAEVEIYIAQLKIRHRALVAGIEDDFILGMDLISCHGLTIYPLEKVLPLGIEEFILNQRSIASKPVRLIACQNGKVRGNAETIVLVRAEIEPGFALGIIQSPHTLKKNLMIASALINTENDIPVRVANPETSRVGRFLPSVNQLRR</sequence>
<evidence type="ECO:0000313" key="2">
    <source>
        <dbReference type="Proteomes" id="UP001168821"/>
    </source>
</evidence>
<dbReference type="Proteomes" id="UP001168821">
    <property type="component" value="Unassembled WGS sequence"/>
</dbReference>
<accession>A0AA38I4M9</accession>